<evidence type="ECO:0000313" key="1">
    <source>
        <dbReference type="EMBL" id="CBH95774.1"/>
    </source>
</evidence>
<dbReference type="AlphaFoldDB" id="E6PLH3"/>
<proteinExistence type="predicted"/>
<reference evidence="1" key="1">
    <citation type="submission" date="2009-10" db="EMBL/GenBank/DDBJ databases">
        <title>Diversity of trophic interactions inside an arsenic-rich microbial ecosystem.</title>
        <authorList>
            <person name="Bertin P.N."/>
            <person name="Heinrich-Salmeron A."/>
            <person name="Pelletier E."/>
            <person name="Goulhen-Chollet F."/>
            <person name="Arsene-Ploetze F."/>
            <person name="Gallien S."/>
            <person name="Calteau A."/>
            <person name="Vallenet D."/>
            <person name="Casiot C."/>
            <person name="Chane-Woon-Ming B."/>
            <person name="Giloteaux L."/>
            <person name="Barakat M."/>
            <person name="Bonnefoy V."/>
            <person name="Bruneel O."/>
            <person name="Chandler M."/>
            <person name="Cleiss J."/>
            <person name="Duran R."/>
            <person name="Elbaz-Poulichet F."/>
            <person name="Fonknechten N."/>
            <person name="Lauga B."/>
            <person name="Mornico D."/>
            <person name="Ortet P."/>
            <person name="Schaeffer C."/>
            <person name="Siguier P."/>
            <person name="Alexander Thil Smith A."/>
            <person name="Van Dorsselaer A."/>
            <person name="Weissenbach J."/>
            <person name="Medigue C."/>
            <person name="Le Paslier D."/>
        </authorList>
    </citation>
    <scope>NUCLEOTIDE SEQUENCE</scope>
</reference>
<dbReference type="EMBL" id="CABM01000011">
    <property type="protein sequence ID" value="CBH95774.1"/>
    <property type="molecule type" value="Genomic_DNA"/>
</dbReference>
<dbReference type="AntiFam" id="ANF00012">
    <property type="entry name" value="tRNA translation"/>
</dbReference>
<gene>
    <name evidence="1" type="ORF">CARN2_2041</name>
</gene>
<sequence>MLESIGGGTGTRTQDLLIKSQLLYQLSYTPEKPSIIAHFSPSLARSARQKMGAERAAGADGVLLTMVVENQGSAALNIRWST</sequence>
<accession>E6PLH3</accession>
<name>E6PLH3_9ZZZZ</name>
<organism evidence="1">
    <name type="scientific">mine drainage metagenome</name>
    <dbReference type="NCBI Taxonomy" id="410659"/>
    <lineage>
        <taxon>unclassified sequences</taxon>
        <taxon>metagenomes</taxon>
        <taxon>ecological metagenomes</taxon>
    </lineage>
</organism>
<comment type="caution">
    <text evidence="1">The sequence shown here is derived from an EMBL/GenBank/DDBJ whole genome shotgun (WGS) entry which is preliminary data.</text>
</comment>
<protein>
    <submittedName>
        <fullName evidence="1">Uncharacterized protein</fullName>
    </submittedName>
</protein>